<dbReference type="AlphaFoldDB" id="A0AAD7RVV3"/>
<evidence type="ECO:0000313" key="1">
    <source>
        <dbReference type="EMBL" id="KAJ8391232.1"/>
    </source>
</evidence>
<accession>A0AAD7RVV3</accession>
<organism evidence="1 2">
    <name type="scientific">Aldrovandia affinis</name>
    <dbReference type="NCBI Taxonomy" id="143900"/>
    <lineage>
        <taxon>Eukaryota</taxon>
        <taxon>Metazoa</taxon>
        <taxon>Chordata</taxon>
        <taxon>Craniata</taxon>
        <taxon>Vertebrata</taxon>
        <taxon>Euteleostomi</taxon>
        <taxon>Actinopterygii</taxon>
        <taxon>Neopterygii</taxon>
        <taxon>Teleostei</taxon>
        <taxon>Notacanthiformes</taxon>
        <taxon>Halosauridae</taxon>
        <taxon>Aldrovandia</taxon>
    </lineage>
</organism>
<proteinExistence type="predicted"/>
<gene>
    <name evidence="1" type="ORF">AAFF_G00094990</name>
</gene>
<evidence type="ECO:0000313" key="2">
    <source>
        <dbReference type="Proteomes" id="UP001221898"/>
    </source>
</evidence>
<name>A0AAD7RVV3_9TELE</name>
<sequence>MEAKHLFYQLGYLHQSIWEYWESLQDQGEANRPADRSACSFDLWETGGVLALMGDAEAQQAFTPSARVPLASRRGGVVGDSVYEGHLLRHRGTYSLGLCLQWLFCV</sequence>
<protein>
    <submittedName>
        <fullName evidence="1">Uncharacterized protein</fullName>
    </submittedName>
</protein>
<keyword evidence="2" id="KW-1185">Reference proteome</keyword>
<reference evidence="1" key="1">
    <citation type="journal article" date="2023" name="Science">
        <title>Genome structures resolve the early diversification of teleost fishes.</title>
        <authorList>
            <person name="Parey E."/>
            <person name="Louis A."/>
            <person name="Montfort J."/>
            <person name="Bouchez O."/>
            <person name="Roques C."/>
            <person name="Iampietro C."/>
            <person name="Lluch J."/>
            <person name="Castinel A."/>
            <person name="Donnadieu C."/>
            <person name="Desvignes T."/>
            <person name="Floi Bucao C."/>
            <person name="Jouanno E."/>
            <person name="Wen M."/>
            <person name="Mejri S."/>
            <person name="Dirks R."/>
            <person name="Jansen H."/>
            <person name="Henkel C."/>
            <person name="Chen W.J."/>
            <person name="Zahm M."/>
            <person name="Cabau C."/>
            <person name="Klopp C."/>
            <person name="Thompson A.W."/>
            <person name="Robinson-Rechavi M."/>
            <person name="Braasch I."/>
            <person name="Lecointre G."/>
            <person name="Bobe J."/>
            <person name="Postlethwait J.H."/>
            <person name="Berthelot C."/>
            <person name="Roest Crollius H."/>
            <person name="Guiguen Y."/>
        </authorList>
    </citation>
    <scope>NUCLEOTIDE SEQUENCE</scope>
    <source>
        <strain evidence="1">NC1722</strain>
    </source>
</reference>
<dbReference type="EMBL" id="JAINUG010000160">
    <property type="protein sequence ID" value="KAJ8391232.1"/>
    <property type="molecule type" value="Genomic_DNA"/>
</dbReference>
<dbReference type="Proteomes" id="UP001221898">
    <property type="component" value="Unassembled WGS sequence"/>
</dbReference>
<comment type="caution">
    <text evidence="1">The sequence shown here is derived from an EMBL/GenBank/DDBJ whole genome shotgun (WGS) entry which is preliminary data.</text>
</comment>